<accession>A0A1B7WNQ8</accession>
<evidence type="ECO:0000313" key="1">
    <source>
        <dbReference type="EMBL" id="OBQ38757.1"/>
    </source>
</evidence>
<dbReference type="AlphaFoldDB" id="A0A1B7WNQ8"/>
<dbReference type="Proteomes" id="UP000092093">
    <property type="component" value="Unassembled WGS sequence"/>
</dbReference>
<proteinExistence type="predicted"/>
<sequence>MELLNPMSQADFPAYSATAGASAGNTTAWGAGPQGVVVWSEVPCYVQVGVGAVATSASTPIPAFTPIPFVVPLNTSGAPWRVSVIRIGSTDGTAYAKPINKQ</sequence>
<evidence type="ECO:0000313" key="2">
    <source>
        <dbReference type="Proteomes" id="UP000092093"/>
    </source>
</evidence>
<dbReference type="EMBL" id="LJOW01000216">
    <property type="protein sequence ID" value="OBQ38757.1"/>
    <property type="molecule type" value="Genomic_DNA"/>
</dbReference>
<gene>
    <name evidence="1" type="ORF">AN484_23940</name>
</gene>
<comment type="caution">
    <text evidence="1">The sequence shown here is derived from an EMBL/GenBank/DDBJ whole genome shotgun (WGS) entry which is preliminary data.</text>
</comment>
<organism evidence="1 2">
    <name type="scientific">Aphanizomenon flos-aquae WA102</name>
    <dbReference type="NCBI Taxonomy" id="1710896"/>
    <lineage>
        <taxon>Bacteria</taxon>
        <taxon>Bacillati</taxon>
        <taxon>Cyanobacteriota</taxon>
        <taxon>Cyanophyceae</taxon>
        <taxon>Nostocales</taxon>
        <taxon>Aphanizomenonaceae</taxon>
        <taxon>Aphanizomenon</taxon>
    </lineage>
</organism>
<protein>
    <submittedName>
        <fullName evidence="1">Uncharacterized protein</fullName>
    </submittedName>
</protein>
<name>A0A1B7WNQ8_APHFL</name>
<reference evidence="1 2" key="1">
    <citation type="submission" date="2015-09" db="EMBL/GenBank/DDBJ databases">
        <title>Aphanizomenon flos-aquae WA102.</title>
        <authorList>
            <person name="Driscoll C."/>
        </authorList>
    </citation>
    <scope>NUCLEOTIDE SEQUENCE [LARGE SCALE GENOMIC DNA]</scope>
    <source>
        <strain evidence="1">WA102</strain>
    </source>
</reference>